<protein>
    <recommendedName>
        <fullName evidence="1">2EXR domain-containing protein</fullName>
    </recommendedName>
</protein>
<dbReference type="AlphaFoldDB" id="A0A8H4RPH7"/>
<dbReference type="Proteomes" id="UP000566819">
    <property type="component" value="Unassembled WGS sequence"/>
</dbReference>
<evidence type="ECO:0000259" key="1">
    <source>
        <dbReference type="Pfam" id="PF20150"/>
    </source>
</evidence>
<dbReference type="EMBL" id="JAAMPI010000240">
    <property type="protein sequence ID" value="KAF4633695.1"/>
    <property type="molecule type" value="Genomic_DNA"/>
</dbReference>
<proteinExistence type="predicted"/>
<feature type="domain" description="2EXR" evidence="1">
    <location>
        <begin position="11"/>
        <end position="101"/>
    </location>
</feature>
<accession>A0A8H4RPH7</accession>
<reference evidence="2 3" key="1">
    <citation type="submission" date="2020-03" db="EMBL/GenBank/DDBJ databases">
        <title>Draft Genome Sequence of Cudoniella acicularis.</title>
        <authorList>
            <person name="Buettner E."/>
            <person name="Kellner H."/>
        </authorList>
    </citation>
    <scope>NUCLEOTIDE SEQUENCE [LARGE SCALE GENOMIC DNA]</scope>
    <source>
        <strain evidence="2 3">DSM 108380</strain>
    </source>
</reference>
<evidence type="ECO:0000313" key="3">
    <source>
        <dbReference type="Proteomes" id="UP000566819"/>
    </source>
</evidence>
<name>A0A8H4RPH7_9HELO</name>
<comment type="caution">
    <text evidence="2">The sequence shown here is derived from an EMBL/GenBank/DDBJ whole genome shotgun (WGS) entry which is preliminary data.</text>
</comment>
<sequence length="234" mass="27628">MSSKQTTSGLTCFARLPKELRLQIWEDAQPDRILPFRVDAMRYGRRDPSPEEWPTICCRSPPLNLLAVNHESRQQTLKSYALIRHEFLVSHFYFNCFHDTLYIAEHWYESEPITLIQSVARCTKTHKVRSFAIWERYISPYRFPMLVKDIASFEEIFLIVGSEDNVLAVETLLPRDKPIEEPPGDHPDFARLYRRKCLVEAFESLKDTGYRLPRLTIVREDYWNANGLRMRRGC</sequence>
<dbReference type="Pfam" id="PF20150">
    <property type="entry name" value="2EXR"/>
    <property type="match status" value="1"/>
</dbReference>
<organism evidence="2 3">
    <name type="scientific">Cudoniella acicularis</name>
    <dbReference type="NCBI Taxonomy" id="354080"/>
    <lineage>
        <taxon>Eukaryota</taxon>
        <taxon>Fungi</taxon>
        <taxon>Dikarya</taxon>
        <taxon>Ascomycota</taxon>
        <taxon>Pezizomycotina</taxon>
        <taxon>Leotiomycetes</taxon>
        <taxon>Helotiales</taxon>
        <taxon>Tricladiaceae</taxon>
        <taxon>Cudoniella</taxon>
    </lineage>
</organism>
<dbReference type="PANTHER" id="PTHR35910:SF6">
    <property type="entry name" value="2EXR DOMAIN-CONTAINING PROTEIN"/>
    <property type="match status" value="1"/>
</dbReference>
<gene>
    <name evidence="2" type="ORF">G7Y89_g4430</name>
</gene>
<dbReference type="InterPro" id="IPR045518">
    <property type="entry name" value="2EXR"/>
</dbReference>
<evidence type="ECO:0000313" key="2">
    <source>
        <dbReference type="EMBL" id="KAF4633695.1"/>
    </source>
</evidence>
<dbReference type="OrthoDB" id="3473305at2759"/>
<dbReference type="PANTHER" id="PTHR35910">
    <property type="entry name" value="2EXR DOMAIN-CONTAINING PROTEIN"/>
    <property type="match status" value="1"/>
</dbReference>
<keyword evidence="3" id="KW-1185">Reference proteome</keyword>